<dbReference type="OrthoDB" id="4726176at2"/>
<accession>A0A172ULL8</accession>
<dbReference type="EMBL" id="CP015596">
    <property type="protein sequence ID" value="ANE80139.1"/>
    <property type="molecule type" value="Genomic_DNA"/>
</dbReference>
<dbReference type="STRING" id="1682113.A7U43_13160"/>
<organism evidence="1 2">
    <name type="scientific">Mycobacterium adipatum</name>
    <dbReference type="NCBI Taxonomy" id="1682113"/>
    <lineage>
        <taxon>Bacteria</taxon>
        <taxon>Bacillati</taxon>
        <taxon>Actinomycetota</taxon>
        <taxon>Actinomycetes</taxon>
        <taxon>Mycobacteriales</taxon>
        <taxon>Mycobacteriaceae</taxon>
        <taxon>Mycobacterium</taxon>
    </lineage>
</organism>
<proteinExistence type="predicted"/>
<evidence type="ECO:0000313" key="1">
    <source>
        <dbReference type="EMBL" id="ANE80139.1"/>
    </source>
</evidence>
<evidence type="ECO:0000313" key="2">
    <source>
        <dbReference type="Proteomes" id="UP000077143"/>
    </source>
</evidence>
<sequence length="193" mass="19447">MLNSWRGSAAPRRMRIAALAAGAPATLALIVVGCTSVTSGTATLDKADAPIYQASVSASIAESAASSSSKESERQVSITNRAVRTSCEAISNSSADAISEVNAYVDAYNQSADVAATAGPAIDALNGSADLVGQSLSDPLGPELSGALTRWVDAARAVASAIATDIGPGPFNDAINELNDSRTVALDLCDAAY</sequence>
<dbReference type="KEGG" id="madi:A7U43_13160"/>
<protein>
    <submittedName>
        <fullName evidence="1">Uncharacterized protein</fullName>
    </submittedName>
</protein>
<keyword evidence="2" id="KW-1185">Reference proteome</keyword>
<reference evidence="1 2" key="1">
    <citation type="submission" date="2016-05" db="EMBL/GenBank/DDBJ databases">
        <title>Complete genome sequence of a phthalic acid esters degrading Mycobacterium sp. YC-RL4.</title>
        <authorList>
            <person name="Ren L."/>
            <person name="Fan S."/>
            <person name="Ruth N."/>
            <person name="Jia Y."/>
            <person name="Wang J."/>
            <person name="Qiao C."/>
        </authorList>
    </citation>
    <scope>NUCLEOTIDE SEQUENCE [LARGE SCALE GENOMIC DNA]</scope>
    <source>
        <strain evidence="1 2">YC-RL4</strain>
    </source>
</reference>
<gene>
    <name evidence="1" type="ORF">A7U43_13160</name>
</gene>
<dbReference type="AlphaFoldDB" id="A0A172ULL8"/>
<dbReference type="RefSeq" id="WP_067995783.1">
    <property type="nucleotide sequence ID" value="NZ_JBFUXV010000110.1"/>
</dbReference>
<name>A0A172ULL8_9MYCO</name>
<dbReference type="PROSITE" id="PS51257">
    <property type="entry name" value="PROKAR_LIPOPROTEIN"/>
    <property type="match status" value="1"/>
</dbReference>
<dbReference type="Proteomes" id="UP000077143">
    <property type="component" value="Chromosome"/>
</dbReference>